<reference evidence="3" key="2">
    <citation type="journal article" date="2023" name="Biology">
        <title>Prokaryotic Life Associated with Coal-Fire Gas Vents Revealed by Metagenomics.</title>
        <authorList>
            <person name="Kadnikov V.V."/>
            <person name="Mardanov A.V."/>
            <person name="Beletsky A.V."/>
            <person name="Karnachuk O.V."/>
            <person name="Ravin N.V."/>
        </authorList>
    </citation>
    <scope>NUCLEOTIDE SEQUENCE</scope>
    <source>
        <strain evidence="3">Bu02</strain>
    </source>
</reference>
<feature type="domain" description="HD" evidence="1">
    <location>
        <begin position="243"/>
        <end position="365"/>
    </location>
</feature>
<dbReference type="InterPro" id="IPR006674">
    <property type="entry name" value="HD_domain"/>
</dbReference>
<dbReference type="InterPro" id="IPR037522">
    <property type="entry name" value="HD_GYP_dom"/>
</dbReference>
<dbReference type="PANTHER" id="PTHR43155">
    <property type="entry name" value="CYCLIC DI-GMP PHOSPHODIESTERASE PA4108-RELATED"/>
    <property type="match status" value="1"/>
</dbReference>
<evidence type="ECO:0000259" key="1">
    <source>
        <dbReference type="PROSITE" id="PS51831"/>
    </source>
</evidence>
<dbReference type="AlphaFoldDB" id="A0AAT9LEK1"/>
<feature type="domain" description="HD-GYP" evidence="2">
    <location>
        <begin position="221"/>
        <end position="404"/>
    </location>
</feature>
<gene>
    <name evidence="3" type="ORF">IMF26_05265</name>
</gene>
<evidence type="ECO:0000259" key="2">
    <source>
        <dbReference type="PROSITE" id="PS51832"/>
    </source>
</evidence>
<dbReference type="InterPro" id="IPR003607">
    <property type="entry name" value="HD/PDEase_dom"/>
</dbReference>
<dbReference type="PANTHER" id="PTHR43155:SF1">
    <property type="entry name" value="3'3'-CGAMP-SPECIFIC PHOSPHODIESTERASE 1"/>
    <property type="match status" value="1"/>
</dbReference>
<dbReference type="CDD" id="cd00077">
    <property type="entry name" value="HDc"/>
    <property type="match status" value="2"/>
</dbReference>
<accession>A0AAT9LEK1</accession>
<organism evidence="3">
    <name type="scientific">Candidatus Fermentithermobacillus carboniphilus</name>
    <dbReference type="NCBI Taxonomy" id="3085328"/>
    <lineage>
        <taxon>Bacteria</taxon>
        <taxon>Bacillati</taxon>
        <taxon>Bacillota</taxon>
        <taxon>Candidatus Fermentithermobacillia</taxon>
        <taxon>Candidatus Fermentithermobacillales</taxon>
        <taxon>Candidatus Fermentithermobacillaceae</taxon>
        <taxon>Candidatus Fermentithermobacillus</taxon>
    </lineage>
</organism>
<dbReference type="KEGG" id="fcz:IMF26_05265"/>
<dbReference type="PROSITE" id="PS51832">
    <property type="entry name" value="HD_GYP"/>
    <property type="match status" value="2"/>
</dbReference>
<reference evidence="3" key="1">
    <citation type="submission" date="2020-10" db="EMBL/GenBank/DDBJ databases">
        <authorList>
            <person name="Kadnikov V."/>
            <person name="Beletsky A.V."/>
            <person name="Mardanov A.V."/>
            <person name="Karnachuk O.V."/>
            <person name="Ravin N.V."/>
        </authorList>
    </citation>
    <scope>NUCLEOTIDE SEQUENCE</scope>
    <source>
        <strain evidence="3">Bu02</strain>
    </source>
</reference>
<dbReference type="SMART" id="SM00471">
    <property type="entry name" value="HDc"/>
    <property type="match status" value="2"/>
</dbReference>
<protein>
    <submittedName>
        <fullName evidence="3">HD domain-containing protein</fullName>
    </submittedName>
</protein>
<proteinExistence type="predicted"/>
<sequence>MGGLVLHSPSDQLLFAISAALDLTYKGISPHHMRVALVTGKISQALGLPRERLQCAVRAALIHDCGVKTWGERDKLHVFEVEHPFQHAEDGFRLLEPSPLCALAVVVRYHHDRWSGGNLSGLAGESIPLESRILHLADRLDVLLDPARFYNCQRSEVLKALEGYRGSAFDPQLVDVLGDIGRQESFWLDLEPEFLRDSLAGFMAATPKPASQRETYGSIPELGEIEGVAEVFAGIVDRRSPYTYQHSKRVADCAYRLGKVLGFDENRCRELRVAGLLHDLGKLGVDEGILDKNGSLDGAEVCVIRRHPYLTFRLLERVSGFEELKEWAAFHHERLDGKGYPFGFGEDRLSLEARVVAVCDVFAALSEDRPYRRGLERDKVMEILEKMADSGALDRKVVEAAGCL</sequence>
<dbReference type="Pfam" id="PF13487">
    <property type="entry name" value="HD_5"/>
    <property type="match status" value="1"/>
</dbReference>
<name>A0AAT9LEK1_9FIRM</name>
<dbReference type="PROSITE" id="PS51831">
    <property type="entry name" value="HD"/>
    <property type="match status" value="1"/>
</dbReference>
<dbReference type="Gene3D" id="1.10.3210.10">
    <property type="entry name" value="Hypothetical protein af1432"/>
    <property type="match status" value="2"/>
</dbReference>
<dbReference type="SUPFAM" id="SSF109604">
    <property type="entry name" value="HD-domain/PDEase-like"/>
    <property type="match status" value="2"/>
</dbReference>
<dbReference type="EMBL" id="CP062796">
    <property type="protein sequence ID" value="QUL99451.1"/>
    <property type="molecule type" value="Genomic_DNA"/>
</dbReference>
<feature type="domain" description="HD-GYP" evidence="2">
    <location>
        <begin position="6"/>
        <end position="193"/>
    </location>
</feature>
<dbReference type="Pfam" id="PF01966">
    <property type="entry name" value="HD"/>
    <property type="match status" value="1"/>
</dbReference>
<evidence type="ECO:0000313" key="3">
    <source>
        <dbReference type="EMBL" id="QUL99451.1"/>
    </source>
</evidence>